<evidence type="ECO:0000259" key="1">
    <source>
        <dbReference type="Pfam" id="PF06250"/>
    </source>
</evidence>
<evidence type="ECO:0000259" key="2">
    <source>
        <dbReference type="Pfam" id="PF17761"/>
    </source>
</evidence>
<dbReference type="InterPro" id="IPR011856">
    <property type="entry name" value="tRNA_endonuc-like_dom_sf"/>
</dbReference>
<protein>
    <submittedName>
        <fullName evidence="3">PDDEXK nuclease domain-containing protein</fullName>
    </submittedName>
</protein>
<accession>A0A9J7BH23</accession>
<reference evidence="3" key="1">
    <citation type="submission" date="2021-04" db="EMBL/GenBank/DDBJ databases">
        <title>Phylogenetic analysis of Acidobacteriaceae.</title>
        <authorList>
            <person name="Qiu L."/>
            <person name="Zhang Q."/>
        </authorList>
    </citation>
    <scope>NUCLEOTIDE SEQUENCE</scope>
    <source>
        <strain evidence="3">DSM 25168</strain>
    </source>
</reference>
<dbReference type="InterPro" id="IPR009362">
    <property type="entry name" value="YhcG_C"/>
</dbReference>
<dbReference type="PANTHER" id="PTHR30547">
    <property type="entry name" value="UNCHARACTERIZED PROTEIN YHCG-RELATED"/>
    <property type="match status" value="1"/>
</dbReference>
<name>A0A9J7BH23_9BACT</name>
<evidence type="ECO:0000313" key="4">
    <source>
        <dbReference type="Proteomes" id="UP001059380"/>
    </source>
</evidence>
<dbReference type="Pfam" id="PF17761">
    <property type="entry name" value="DUF1016_N"/>
    <property type="match status" value="1"/>
</dbReference>
<dbReference type="KEGG" id="orp:MOP44_14615"/>
<dbReference type="InterPro" id="IPR053148">
    <property type="entry name" value="PD-DEXK-like_domain"/>
</dbReference>
<dbReference type="GO" id="GO:0003676">
    <property type="term" value="F:nucleic acid binding"/>
    <property type="evidence" value="ECO:0007669"/>
    <property type="project" value="InterPro"/>
</dbReference>
<dbReference type="PANTHER" id="PTHR30547:SF5">
    <property type="entry name" value="NUCLEASE YHCG-RELATED"/>
    <property type="match status" value="1"/>
</dbReference>
<feature type="domain" description="YhcG N-terminal" evidence="2">
    <location>
        <begin position="19"/>
        <end position="155"/>
    </location>
</feature>
<dbReference type="Pfam" id="PF06250">
    <property type="entry name" value="YhcG_C"/>
    <property type="match status" value="1"/>
</dbReference>
<gene>
    <name evidence="3" type="ORF">MOP44_14615</name>
</gene>
<dbReference type="Gene3D" id="3.40.1350.10">
    <property type="match status" value="1"/>
</dbReference>
<sequence>MSEILDPRNGAPEEQGFAEIVRLIDAGQSRALQAVNTALIDLYWQIGESISRRLATAEWGEGTVDRLAAFIALQIPGVRGFSRRNLFRMRQFYEAYRDNQIVSPLVTQLPWSHHLIILGQSKRPEEREFYLRMAVREHWSKRQLERQFKAALFEQAVLNPPKVSPAVAQIHPEALTIFRDSYTLEFLGLPPEHSEADLHRGLIARMKDFLLELGHDFCFAGSEYPLQVGGQDFALDLLFYHRGLNALVAIELKVGRFEPEYLGKLNFYLEALDRDVRKPHERPSIGVLLCASKDDEVVEYALSRSLSPALVAEYQTMLPDKQLLQAKLHEFYRLNASEGDEA</sequence>
<proteinExistence type="predicted"/>
<dbReference type="Proteomes" id="UP001059380">
    <property type="component" value="Chromosome"/>
</dbReference>
<dbReference type="AlphaFoldDB" id="A0A9J7BH23"/>
<feature type="domain" description="YhcG PDDEXK nuclease" evidence="1">
    <location>
        <begin position="177"/>
        <end position="328"/>
    </location>
</feature>
<organism evidence="3 4">
    <name type="scientific">Occallatibacter riparius</name>
    <dbReference type="NCBI Taxonomy" id="1002689"/>
    <lineage>
        <taxon>Bacteria</taxon>
        <taxon>Pseudomonadati</taxon>
        <taxon>Acidobacteriota</taxon>
        <taxon>Terriglobia</taxon>
        <taxon>Terriglobales</taxon>
        <taxon>Acidobacteriaceae</taxon>
        <taxon>Occallatibacter</taxon>
    </lineage>
</organism>
<keyword evidence="4" id="KW-1185">Reference proteome</keyword>
<dbReference type="EMBL" id="CP093313">
    <property type="protein sequence ID" value="UWZ81817.1"/>
    <property type="molecule type" value="Genomic_DNA"/>
</dbReference>
<dbReference type="InterPro" id="IPR041527">
    <property type="entry name" value="YhcG_N"/>
</dbReference>
<evidence type="ECO:0000313" key="3">
    <source>
        <dbReference type="EMBL" id="UWZ81817.1"/>
    </source>
</evidence>
<dbReference type="RefSeq" id="WP_260790736.1">
    <property type="nucleotide sequence ID" value="NZ_CP093313.1"/>
</dbReference>